<dbReference type="EMBL" id="CP020559">
    <property type="protein sequence ID" value="ARE87881.1"/>
    <property type="molecule type" value="Genomic_DNA"/>
</dbReference>
<dbReference type="Gene3D" id="2.40.30.60">
    <property type="entry name" value="RimM"/>
    <property type="match status" value="1"/>
</dbReference>
<dbReference type="GO" id="GO:0042274">
    <property type="term" value="P:ribosomal small subunit biogenesis"/>
    <property type="evidence" value="ECO:0007669"/>
    <property type="project" value="UniProtKB-UniRule"/>
</dbReference>
<keyword evidence="1 5" id="KW-0963">Cytoplasm</keyword>
<evidence type="ECO:0000259" key="7">
    <source>
        <dbReference type="Pfam" id="PF24986"/>
    </source>
</evidence>
<evidence type="ECO:0000313" key="9">
    <source>
        <dbReference type="EMBL" id="ARE87881.1"/>
    </source>
</evidence>
<proteinExistence type="inferred from homology"/>
<dbReference type="InterPro" id="IPR002676">
    <property type="entry name" value="RimM_N"/>
</dbReference>
<dbReference type="PANTHER" id="PTHR33692:SF1">
    <property type="entry name" value="RIBOSOME MATURATION FACTOR RIMM"/>
    <property type="match status" value="1"/>
</dbReference>
<dbReference type="GO" id="GO:0006364">
    <property type="term" value="P:rRNA processing"/>
    <property type="evidence" value="ECO:0007669"/>
    <property type="project" value="UniProtKB-UniRule"/>
</dbReference>
<name>A0AAC9RKW1_9CLOT</name>
<keyword evidence="3 5" id="KW-0698">rRNA processing</keyword>
<dbReference type="GO" id="GO:0005737">
    <property type="term" value="C:cytoplasm"/>
    <property type="evidence" value="ECO:0007669"/>
    <property type="project" value="UniProtKB-SubCell"/>
</dbReference>
<dbReference type="RefSeq" id="WP_070970601.1">
    <property type="nucleotide sequence ID" value="NZ_CP017603.1"/>
</dbReference>
<comment type="similarity">
    <text evidence="5">Belongs to the RimM family.</text>
</comment>
<reference evidence="9 11" key="2">
    <citation type="submission" date="2017-03" db="EMBL/GenBank/DDBJ databases">
        <title>Complete sequence of Clostridium formicaceticum DSM 92.</title>
        <authorList>
            <person name="Poehlein A."/>
            <person name="Karl M."/>
            <person name="Bengelsdorf F.R."/>
            <person name="Duerre P."/>
            <person name="Daniel R."/>
        </authorList>
    </citation>
    <scope>NUCLEOTIDE SEQUENCE [LARGE SCALE GENOMIC DNA]</scope>
    <source>
        <strain evidence="9 11">DSM 92</strain>
    </source>
</reference>
<evidence type="ECO:0000256" key="3">
    <source>
        <dbReference type="ARBA" id="ARBA00022552"/>
    </source>
</evidence>
<sequence length="166" mass="19523">MKYLKVGKILNTHGLKGEMKIFSLTDYDERFEELEWVYIEGYEERFYINKVKYRPKDILLSFKDYGDINLVEKFKGRYLLIDESQKRDLPEDTYYIADIIGLAVYTLQDEYLGKVVQVLQAGSNEVYIIKDDKGKEIMIPAVKEFMPEISLEKGKIIVRPIEGMIE</sequence>
<dbReference type="EMBL" id="CP017603">
    <property type="protein sequence ID" value="AOY77337.1"/>
    <property type="molecule type" value="Genomic_DNA"/>
</dbReference>
<evidence type="ECO:0000313" key="8">
    <source>
        <dbReference type="EMBL" id="AOY77337.1"/>
    </source>
</evidence>
<feature type="domain" description="Ribosome maturation factor RimM PRC barrel" evidence="7">
    <location>
        <begin position="98"/>
        <end position="163"/>
    </location>
</feature>
<evidence type="ECO:0000259" key="6">
    <source>
        <dbReference type="Pfam" id="PF01782"/>
    </source>
</evidence>
<dbReference type="InterPro" id="IPR036976">
    <property type="entry name" value="RimM_N_sf"/>
</dbReference>
<evidence type="ECO:0000256" key="4">
    <source>
        <dbReference type="ARBA" id="ARBA00023186"/>
    </source>
</evidence>
<dbReference type="InterPro" id="IPR011033">
    <property type="entry name" value="PRC_barrel-like_sf"/>
</dbReference>
<comment type="subcellular location">
    <subcellularLocation>
        <location evidence="5">Cytoplasm</location>
    </subcellularLocation>
</comment>
<dbReference type="Gene3D" id="2.30.30.240">
    <property type="entry name" value="PRC-barrel domain"/>
    <property type="match status" value="1"/>
</dbReference>
<gene>
    <name evidence="5 9" type="primary">rimM</name>
    <name evidence="8" type="ORF">BJL90_16655</name>
    <name evidence="9" type="ORF">CLFO_22810</name>
</gene>
<dbReference type="GO" id="GO:0043022">
    <property type="term" value="F:ribosome binding"/>
    <property type="evidence" value="ECO:0007669"/>
    <property type="project" value="InterPro"/>
</dbReference>
<dbReference type="Proteomes" id="UP000177894">
    <property type="component" value="Chromosome"/>
</dbReference>
<reference evidence="8 10" key="1">
    <citation type="submission" date="2016-10" db="EMBL/GenBank/DDBJ databases">
        <title>Complete Genome Sequence of Acetogen Clostridium formicoaceticum ATCC 27076.</title>
        <authorList>
            <person name="Bao T."/>
            <person name="Cheng C."/>
            <person name="Zhao J."/>
            <person name="Yang S.-T."/>
            <person name="Wang J."/>
            <person name="Wang M."/>
        </authorList>
    </citation>
    <scope>NUCLEOTIDE SEQUENCE [LARGE SCALE GENOMIC DNA]</scope>
    <source>
        <strain evidence="8 10">ATCC 27076</strain>
    </source>
</reference>
<keyword evidence="2 5" id="KW-0690">Ribosome biogenesis</keyword>
<dbReference type="InterPro" id="IPR009000">
    <property type="entry name" value="Transl_B-barrel_sf"/>
</dbReference>
<comment type="domain">
    <text evidence="5">The PRC barrel domain binds ribosomal protein uS19.</text>
</comment>
<dbReference type="InterPro" id="IPR056792">
    <property type="entry name" value="PRC_RimM"/>
</dbReference>
<dbReference type="NCBIfam" id="TIGR02273">
    <property type="entry name" value="16S_RimM"/>
    <property type="match status" value="1"/>
</dbReference>
<dbReference type="KEGG" id="cfm:BJL90_16655"/>
<comment type="function">
    <text evidence="5">An accessory protein needed during the final step in the assembly of 30S ribosomal subunit, possibly for assembly of the head region. Essential for efficient processing of 16S rRNA. May be needed both before and after RbfA during the maturation of 16S rRNA. It has affinity for free ribosomal 30S subunits but not for 70S ribosomes.</text>
</comment>
<dbReference type="Pfam" id="PF01782">
    <property type="entry name" value="RimM"/>
    <property type="match status" value="1"/>
</dbReference>
<accession>A0AAC9RKW1</accession>
<dbReference type="PANTHER" id="PTHR33692">
    <property type="entry name" value="RIBOSOME MATURATION FACTOR RIMM"/>
    <property type="match status" value="1"/>
</dbReference>
<organism evidence="9 11">
    <name type="scientific">Clostridium formicaceticum</name>
    <dbReference type="NCBI Taxonomy" id="1497"/>
    <lineage>
        <taxon>Bacteria</taxon>
        <taxon>Bacillati</taxon>
        <taxon>Bacillota</taxon>
        <taxon>Clostridia</taxon>
        <taxon>Eubacteriales</taxon>
        <taxon>Clostridiaceae</taxon>
        <taxon>Clostridium</taxon>
    </lineage>
</organism>
<protein>
    <recommendedName>
        <fullName evidence="5">Ribosome maturation factor RimM</fullName>
    </recommendedName>
</protein>
<dbReference type="GO" id="GO:0005840">
    <property type="term" value="C:ribosome"/>
    <property type="evidence" value="ECO:0007669"/>
    <property type="project" value="InterPro"/>
</dbReference>
<feature type="domain" description="RimM N-terminal" evidence="6">
    <location>
        <begin position="6"/>
        <end position="85"/>
    </location>
</feature>
<dbReference type="SUPFAM" id="SSF50447">
    <property type="entry name" value="Translation proteins"/>
    <property type="match status" value="1"/>
</dbReference>
<dbReference type="SUPFAM" id="SSF50346">
    <property type="entry name" value="PRC-barrel domain"/>
    <property type="match status" value="1"/>
</dbReference>
<dbReference type="HAMAP" id="MF_00014">
    <property type="entry name" value="Ribosome_mat_RimM"/>
    <property type="match status" value="1"/>
</dbReference>
<dbReference type="Proteomes" id="UP000192478">
    <property type="component" value="Chromosome"/>
</dbReference>
<dbReference type="Pfam" id="PF24986">
    <property type="entry name" value="PRC_RimM"/>
    <property type="match status" value="1"/>
</dbReference>
<evidence type="ECO:0000256" key="5">
    <source>
        <dbReference type="HAMAP-Rule" id="MF_00014"/>
    </source>
</evidence>
<comment type="subunit">
    <text evidence="5">Binds ribosomal protein uS19.</text>
</comment>
<evidence type="ECO:0000256" key="1">
    <source>
        <dbReference type="ARBA" id="ARBA00022490"/>
    </source>
</evidence>
<dbReference type="InterPro" id="IPR011961">
    <property type="entry name" value="RimM"/>
</dbReference>
<dbReference type="AlphaFoldDB" id="A0AAC9RKW1"/>
<evidence type="ECO:0000256" key="2">
    <source>
        <dbReference type="ARBA" id="ARBA00022517"/>
    </source>
</evidence>
<keyword evidence="4 5" id="KW-0143">Chaperone</keyword>
<evidence type="ECO:0000313" key="10">
    <source>
        <dbReference type="Proteomes" id="UP000177894"/>
    </source>
</evidence>
<evidence type="ECO:0000313" key="11">
    <source>
        <dbReference type="Proteomes" id="UP000192478"/>
    </source>
</evidence>
<keyword evidence="10" id="KW-1185">Reference proteome</keyword>